<evidence type="ECO:0000256" key="1">
    <source>
        <dbReference type="ARBA" id="ARBA00001947"/>
    </source>
</evidence>
<dbReference type="Gene3D" id="3.40.630.10">
    <property type="entry name" value="Zn peptidases"/>
    <property type="match status" value="1"/>
</dbReference>
<dbReference type="SUPFAM" id="SSF52317">
    <property type="entry name" value="Class I glutamine amidotransferase-like"/>
    <property type="match status" value="1"/>
</dbReference>
<comment type="cofactor">
    <cofactor evidence="1">
        <name>Zn(2+)</name>
        <dbReference type="ChEBI" id="CHEBI:29105"/>
    </cofactor>
</comment>
<dbReference type="Pfam" id="PF00246">
    <property type="entry name" value="Peptidase_M14"/>
    <property type="match status" value="1"/>
</dbReference>
<organism evidence="8 9">
    <name type="scientific">Rhizorhabdus histidinilytica</name>
    <dbReference type="NCBI Taxonomy" id="439228"/>
    <lineage>
        <taxon>Bacteria</taxon>
        <taxon>Pseudomonadati</taxon>
        <taxon>Pseudomonadota</taxon>
        <taxon>Alphaproteobacteria</taxon>
        <taxon>Sphingomonadales</taxon>
        <taxon>Sphingomonadaceae</taxon>
        <taxon>Rhizorhabdus</taxon>
    </lineage>
</organism>
<reference evidence="9" key="1">
    <citation type="submission" date="2017-02" db="EMBL/GenBank/DDBJ databases">
        <authorList>
            <person name="Varghese N."/>
            <person name="Submissions S."/>
        </authorList>
    </citation>
    <scope>NUCLEOTIDE SEQUENCE [LARGE SCALE GENOMIC DNA]</scope>
    <source>
        <strain evidence="9">UM2</strain>
    </source>
</reference>
<accession>A0A1T5BGA2</accession>
<name>A0A1T5BGA2_9SPHN</name>
<evidence type="ECO:0000256" key="3">
    <source>
        <dbReference type="ARBA" id="ARBA00022670"/>
    </source>
</evidence>
<dbReference type="GO" id="GO:0004181">
    <property type="term" value="F:metallocarboxypeptidase activity"/>
    <property type="evidence" value="ECO:0007669"/>
    <property type="project" value="InterPro"/>
</dbReference>
<dbReference type="GO" id="GO:0005615">
    <property type="term" value="C:extracellular space"/>
    <property type="evidence" value="ECO:0007669"/>
    <property type="project" value="TreeGrafter"/>
</dbReference>
<protein>
    <submittedName>
        <fullName evidence="8">Zinc carboxypeptidase</fullName>
    </submittedName>
</protein>
<evidence type="ECO:0000313" key="8">
    <source>
        <dbReference type="EMBL" id="SKB46322.1"/>
    </source>
</evidence>
<dbReference type="Gene3D" id="3.40.50.880">
    <property type="match status" value="1"/>
</dbReference>
<keyword evidence="6" id="KW-0482">Metalloprotease</keyword>
<comment type="similarity">
    <text evidence="2">Belongs to the peptidase M14 family.</text>
</comment>
<keyword evidence="3" id="KW-0645">Protease</keyword>
<evidence type="ECO:0000256" key="5">
    <source>
        <dbReference type="ARBA" id="ARBA00022833"/>
    </source>
</evidence>
<dbReference type="SUPFAM" id="SSF53187">
    <property type="entry name" value="Zn-dependent exopeptidases"/>
    <property type="match status" value="1"/>
</dbReference>
<keyword evidence="9" id="KW-1185">Reference proteome</keyword>
<dbReference type="InterPro" id="IPR029062">
    <property type="entry name" value="Class_I_gatase-like"/>
</dbReference>
<evidence type="ECO:0000256" key="6">
    <source>
        <dbReference type="ARBA" id="ARBA00023049"/>
    </source>
</evidence>
<sequence length="950" mass="104967">MKPILHKGIADSGLGNELIQRMPGADRVSARRTEGNNRVVGKQVLGAAIAMLLCGTASAQTMDPDFADTIKTWTTKPEFMSPLVDHLPVSTTVPSPKSVLGNHIGAPNVLHYYDQIISYYRALAAKSPRVKIIEIGKSEEGRENIVVMISSEENLAKLDSYKKNLALLADPRKLSAADAPGVIAATKPIYHISGGLHSAETGPPEMLMELSYRLLTEDSPMIRGIRDNLIVAITPVLEADGRDRYVDWYYRNLINEKDDRNKPGGPPYWGKYIYHDNNRDINYSDVSARHLIKYYLDWHPPIMHELHESVPFMYTYSGQAPQNPDLDPILFGELPWFSNFEMAQMTKYGMPGVWTHGFVDAWTPGYLAFMSSNHNGMLRMYETFGNAGATTMLRHVAPEVQSGVRGGDWTKRDWYRPLPPYKEVVWSMRNNTNYMETGVLTALDLAARFPTTILENFYKKSANAIEAGATKAPYAYIIPADQADPTRIAFVTNILQLQGIEIGRATQPVKVKEGSYPAGSLVIKLNQPYGRLAKMLLKKQDDYPDENLTTYDDAAWTMGMMTHTNIVEVADKAALDVPVTPIDRFAPQGRIAASGARTYAVLDHGAVAMATLRFRLKDAAVKIVEKPFKAGGKTVPAGSFLVDGAAYATLKPAVEQLGLEAIAVSGNPGAATHDSTLPRTALFSTWGSSEKVGWVRYAFDQHEMPYDLIFKEQVRAGNLRAKYDVIILPTQGRSTKDIVFDVPMKGKPLPYTKTGKYRFSGDYGSTEDTRGGMALEGLVELRKFVEEGGTLITTGDASAVPVEFGIADDVTVTRTTGNFYAPGPIVSAKVLKPANPVFYGYDETTMPVRWASNALYTVPERLKDRVLMQFPGGKDGVMSGFMRGADQVKDRPAIINVPDGQGRLLMFATNPIWRWQNWGEFRMLYNAVLNWKQLGLTDVTPPGPPPTAAP</sequence>
<evidence type="ECO:0000313" key="9">
    <source>
        <dbReference type="Proteomes" id="UP000189818"/>
    </source>
</evidence>
<evidence type="ECO:0000256" key="4">
    <source>
        <dbReference type="ARBA" id="ARBA00022801"/>
    </source>
</evidence>
<dbReference type="PANTHER" id="PTHR11705:SF143">
    <property type="entry name" value="SLL0236 PROTEIN"/>
    <property type="match status" value="1"/>
</dbReference>
<evidence type="ECO:0000256" key="2">
    <source>
        <dbReference type="ARBA" id="ARBA00005988"/>
    </source>
</evidence>
<dbReference type="Proteomes" id="UP000189818">
    <property type="component" value="Unassembled WGS sequence"/>
</dbReference>
<dbReference type="STRING" id="439228.SAMN06295920_1036"/>
<proteinExistence type="inferred from homology"/>
<keyword evidence="8" id="KW-0121">Carboxypeptidase</keyword>
<dbReference type="GO" id="GO:0006508">
    <property type="term" value="P:proteolysis"/>
    <property type="evidence" value="ECO:0007669"/>
    <property type="project" value="UniProtKB-KW"/>
</dbReference>
<gene>
    <name evidence="8" type="ORF">SAMN06295920_1036</name>
</gene>
<feature type="domain" description="Peptidase M14" evidence="7">
    <location>
        <begin position="116"/>
        <end position="248"/>
    </location>
</feature>
<dbReference type="AlphaFoldDB" id="A0A1T5BGA2"/>
<keyword evidence="5" id="KW-0862">Zinc</keyword>
<keyword evidence="4" id="KW-0378">Hydrolase</keyword>
<dbReference type="PANTHER" id="PTHR11705">
    <property type="entry name" value="PROTEASE FAMILY M14 CARBOXYPEPTIDASE A,B"/>
    <property type="match status" value="1"/>
</dbReference>
<dbReference type="EMBL" id="FUYM01000003">
    <property type="protein sequence ID" value="SKB46322.1"/>
    <property type="molecule type" value="Genomic_DNA"/>
</dbReference>
<dbReference type="GO" id="GO:0008270">
    <property type="term" value="F:zinc ion binding"/>
    <property type="evidence" value="ECO:0007669"/>
    <property type="project" value="InterPro"/>
</dbReference>
<dbReference type="InterPro" id="IPR000834">
    <property type="entry name" value="Peptidase_M14"/>
</dbReference>
<evidence type="ECO:0000259" key="7">
    <source>
        <dbReference type="Pfam" id="PF00246"/>
    </source>
</evidence>